<dbReference type="GO" id="GO:0004519">
    <property type="term" value="F:endonuclease activity"/>
    <property type="evidence" value="ECO:0007669"/>
    <property type="project" value="InterPro"/>
</dbReference>
<evidence type="ECO:0000313" key="2">
    <source>
        <dbReference type="EMBL" id="SFR23688.1"/>
    </source>
</evidence>
<feature type="domain" description="HNH" evidence="1">
    <location>
        <begin position="43"/>
        <end position="78"/>
    </location>
</feature>
<dbReference type="EMBL" id="FOYL01000007">
    <property type="protein sequence ID" value="SFR23688.1"/>
    <property type="molecule type" value="Genomic_DNA"/>
</dbReference>
<dbReference type="GO" id="GO:0003676">
    <property type="term" value="F:nucleic acid binding"/>
    <property type="evidence" value="ECO:0007669"/>
    <property type="project" value="InterPro"/>
</dbReference>
<dbReference type="Gene3D" id="1.10.30.50">
    <property type="match status" value="1"/>
</dbReference>
<name>A0A1I6F167_9PSEU</name>
<dbReference type="STRING" id="84724.SAMN04488564_107101"/>
<accession>A0A1I6F167</accession>
<proteinExistence type="predicted"/>
<organism evidence="2 3">
    <name type="scientific">Lentzea waywayandensis</name>
    <dbReference type="NCBI Taxonomy" id="84724"/>
    <lineage>
        <taxon>Bacteria</taxon>
        <taxon>Bacillati</taxon>
        <taxon>Actinomycetota</taxon>
        <taxon>Actinomycetes</taxon>
        <taxon>Pseudonocardiales</taxon>
        <taxon>Pseudonocardiaceae</taxon>
        <taxon>Lentzea</taxon>
    </lineage>
</organism>
<evidence type="ECO:0000313" key="3">
    <source>
        <dbReference type="Proteomes" id="UP000198583"/>
    </source>
</evidence>
<dbReference type="Pfam" id="PF01844">
    <property type="entry name" value="HNH"/>
    <property type="match status" value="1"/>
</dbReference>
<dbReference type="CDD" id="cd00085">
    <property type="entry name" value="HNHc"/>
    <property type="match status" value="1"/>
</dbReference>
<protein>
    <recommendedName>
        <fullName evidence="1">HNH domain-containing protein</fullName>
    </recommendedName>
</protein>
<dbReference type="RefSeq" id="WP_093599686.1">
    <property type="nucleotide sequence ID" value="NZ_FOYL01000007.1"/>
</dbReference>
<dbReference type="InterPro" id="IPR002711">
    <property type="entry name" value="HNH"/>
</dbReference>
<reference evidence="3" key="1">
    <citation type="submission" date="2016-10" db="EMBL/GenBank/DDBJ databases">
        <authorList>
            <person name="Varghese N."/>
            <person name="Submissions S."/>
        </authorList>
    </citation>
    <scope>NUCLEOTIDE SEQUENCE [LARGE SCALE GENOMIC DNA]</scope>
    <source>
        <strain evidence="3">DSM 44232</strain>
    </source>
</reference>
<dbReference type="InterPro" id="IPR003615">
    <property type="entry name" value="HNH_nuc"/>
</dbReference>
<dbReference type="AlphaFoldDB" id="A0A1I6F167"/>
<sequence length="186" mass="21352">MTDRGVNYWGEDRMSISNQQIVAYWVEHEVDLRLDWSTAHERCWRCGYRSSLEQHLVVPASMGGSRTTDNVVLLCGRCVSESPSHLDPQYLWRWLRATSMSSTDTYWTLRGWEEFEVIFGRKPLECFKEAAVDHRSLNAECRALAADEFAKTVVRFGEGRLNPSTIACVIADIEKKLADRHGIKLP</sequence>
<evidence type="ECO:0000259" key="1">
    <source>
        <dbReference type="Pfam" id="PF01844"/>
    </source>
</evidence>
<dbReference type="OrthoDB" id="9802901at2"/>
<keyword evidence="3" id="KW-1185">Reference proteome</keyword>
<dbReference type="Proteomes" id="UP000198583">
    <property type="component" value="Unassembled WGS sequence"/>
</dbReference>
<dbReference type="GO" id="GO:0008270">
    <property type="term" value="F:zinc ion binding"/>
    <property type="evidence" value="ECO:0007669"/>
    <property type="project" value="InterPro"/>
</dbReference>
<gene>
    <name evidence="2" type="ORF">SAMN04488564_107101</name>
</gene>